<protein>
    <submittedName>
        <fullName evidence="1">Uncharacterized protein</fullName>
    </submittedName>
</protein>
<sequence>MRLLHVIETTPSPEAICALSPSVDSPYLVYPSTVPSASCPSAPFPHLRPPSSSLVSSQELELASYLVPTPPSVARAAQA</sequence>
<dbReference type="EMBL" id="JACGCI010000037">
    <property type="protein sequence ID" value="KAF6753813.1"/>
    <property type="molecule type" value="Genomic_DNA"/>
</dbReference>
<reference evidence="1 2" key="1">
    <citation type="submission" date="2020-07" db="EMBL/GenBank/DDBJ databases">
        <title>Comparative genomics of pyrophilous fungi reveals a link between fire events and developmental genes.</title>
        <authorList>
            <consortium name="DOE Joint Genome Institute"/>
            <person name="Steindorff A.S."/>
            <person name="Carver A."/>
            <person name="Calhoun S."/>
            <person name="Stillman K."/>
            <person name="Liu H."/>
            <person name="Lipzen A."/>
            <person name="Pangilinan J."/>
            <person name="Labutti K."/>
            <person name="Bruns T.D."/>
            <person name="Grigoriev I.V."/>
        </authorList>
    </citation>
    <scope>NUCLEOTIDE SEQUENCE [LARGE SCALE GENOMIC DNA]</scope>
    <source>
        <strain evidence="1 2">CBS 144469</strain>
    </source>
</reference>
<evidence type="ECO:0000313" key="1">
    <source>
        <dbReference type="EMBL" id="KAF6753813.1"/>
    </source>
</evidence>
<name>A0A8H6M349_9AGAR</name>
<dbReference type="AlphaFoldDB" id="A0A8H6M349"/>
<keyword evidence="2" id="KW-1185">Reference proteome</keyword>
<accession>A0A8H6M349</accession>
<evidence type="ECO:0000313" key="2">
    <source>
        <dbReference type="Proteomes" id="UP000521943"/>
    </source>
</evidence>
<dbReference type="Proteomes" id="UP000521943">
    <property type="component" value="Unassembled WGS sequence"/>
</dbReference>
<dbReference type="OrthoDB" id="1667587at2759"/>
<proteinExistence type="predicted"/>
<comment type="caution">
    <text evidence="1">The sequence shown here is derived from an EMBL/GenBank/DDBJ whole genome shotgun (WGS) entry which is preliminary data.</text>
</comment>
<organism evidence="1 2">
    <name type="scientific">Ephemerocybe angulata</name>
    <dbReference type="NCBI Taxonomy" id="980116"/>
    <lineage>
        <taxon>Eukaryota</taxon>
        <taxon>Fungi</taxon>
        <taxon>Dikarya</taxon>
        <taxon>Basidiomycota</taxon>
        <taxon>Agaricomycotina</taxon>
        <taxon>Agaricomycetes</taxon>
        <taxon>Agaricomycetidae</taxon>
        <taxon>Agaricales</taxon>
        <taxon>Agaricineae</taxon>
        <taxon>Psathyrellaceae</taxon>
        <taxon>Ephemerocybe</taxon>
    </lineage>
</organism>
<gene>
    <name evidence="1" type="ORF">DFP72DRAFT_1069018</name>
</gene>